<dbReference type="InterPro" id="IPR016024">
    <property type="entry name" value="ARM-type_fold"/>
</dbReference>
<dbReference type="EnsemblPlants" id="Bo5g141680.1">
    <property type="protein sequence ID" value="Bo5g141680.1"/>
    <property type="gene ID" value="Bo5g141680"/>
</dbReference>
<dbReference type="Pfam" id="PF13513">
    <property type="entry name" value="HEAT_EZ"/>
    <property type="match status" value="1"/>
</dbReference>
<dbReference type="GO" id="GO:0005737">
    <property type="term" value="C:cytoplasm"/>
    <property type="evidence" value="ECO:0007669"/>
    <property type="project" value="UniProtKB-SubCell"/>
</dbReference>
<reference evidence="7" key="2">
    <citation type="submission" date="2015-03" db="UniProtKB">
        <authorList>
            <consortium name="EnsemblPlants"/>
        </authorList>
    </citation>
    <scope>IDENTIFICATION</scope>
</reference>
<dbReference type="PROSITE" id="PS50077">
    <property type="entry name" value="HEAT_REPEAT"/>
    <property type="match status" value="1"/>
</dbReference>
<protein>
    <recommendedName>
        <fullName evidence="9">TOG domain-containing protein</fullName>
    </recommendedName>
</protein>
<keyword evidence="8" id="KW-1185">Reference proteome</keyword>
<dbReference type="eggNOG" id="KOG1241">
    <property type="taxonomic scope" value="Eukaryota"/>
</dbReference>
<feature type="repeat" description="HEAT" evidence="6">
    <location>
        <begin position="293"/>
        <end position="320"/>
    </location>
</feature>
<dbReference type="InterPro" id="IPR021133">
    <property type="entry name" value="HEAT_type_2"/>
</dbReference>
<reference evidence="7 8" key="1">
    <citation type="journal article" date="2014" name="Genome Biol.">
        <title>Transcriptome and methylome profiling reveals relics of genome dominance in the mesopolyploid Brassica oleracea.</title>
        <authorList>
            <person name="Parkin I.A."/>
            <person name="Koh C."/>
            <person name="Tang H."/>
            <person name="Robinson S.J."/>
            <person name="Kagale S."/>
            <person name="Clarke W.E."/>
            <person name="Town C.D."/>
            <person name="Nixon J."/>
            <person name="Krishnakumar V."/>
            <person name="Bidwell S.L."/>
            <person name="Denoeud F."/>
            <person name="Belcram H."/>
            <person name="Links M.G."/>
            <person name="Just J."/>
            <person name="Clarke C."/>
            <person name="Bender T."/>
            <person name="Huebert T."/>
            <person name="Mason A.S."/>
            <person name="Pires J.C."/>
            <person name="Barker G."/>
            <person name="Moore J."/>
            <person name="Walley P.G."/>
            <person name="Manoli S."/>
            <person name="Batley J."/>
            <person name="Edwards D."/>
            <person name="Nelson M.N."/>
            <person name="Wang X."/>
            <person name="Paterson A.H."/>
            <person name="King G."/>
            <person name="Bancroft I."/>
            <person name="Chalhoub B."/>
            <person name="Sharpe A.G."/>
        </authorList>
    </citation>
    <scope>NUCLEOTIDE SEQUENCE</scope>
    <source>
        <strain evidence="7 8">cv. TO1000</strain>
    </source>
</reference>
<evidence type="ECO:0000256" key="4">
    <source>
        <dbReference type="ARBA" id="ARBA00022737"/>
    </source>
</evidence>
<sequence>MRLNGAGEDSGAIARKKHLQQFLQLGKDHQPADSRQLAGRLLKNSLDAGIKKDDLVREWLAVEPDVALKSQIKELLLETLGSSLLEARHTSAQAIAMDGSLPHLKQSTLVTLGYVCAETFQHLKQDEVDSVLAVILQGMNQSENTAERAFSEKAEIRQAAFECLVSIALKYHKLSEEYKERLGNPDNGDSSSPQFIKKAIPHLIPMLLGKLRKPEEGKDHSGDVLRISMTARKCLCLVSRTGGDEIVHIAIPFILENILEIGSWRHREAAISAFESILDGSTINKLSPHVTSLLRFLLPAIKDENKDVRETNARTLNRIL</sequence>
<evidence type="ECO:0000313" key="8">
    <source>
        <dbReference type="Proteomes" id="UP000032141"/>
    </source>
</evidence>
<dbReference type="AlphaFoldDB" id="A0A0D3CM34"/>
<dbReference type="InterPro" id="IPR040122">
    <property type="entry name" value="Importin_beta"/>
</dbReference>
<dbReference type="PANTHER" id="PTHR10527">
    <property type="entry name" value="IMPORTIN BETA"/>
    <property type="match status" value="1"/>
</dbReference>
<dbReference type="STRING" id="109376.A0A0D3CM34"/>
<evidence type="ECO:0000256" key="5">
    <source>
        <dbReference type="ARBA" id="ARBA00022927"/>
    </source>
</evidence>
<evidence type="ECO:0000313" key="7">
    <source>
        <dbReference type="EnsemblPlants" id="Bo5g141680.1"/>
    </source>
</evidence>
<evidence type="ECO:0000256" key="2">
    <source>
        <dbReference type="ARBA" id="ARBA00022448"/>
    </source>
</evidence>
<dbReference type="OMA" id="MNQSENT"/>
<dbReference type="SUPFAM" id="SSF48371">
    <property type="entry name" value="ARM repeat"/>
    <property type="match status" value="1"/>
</dbReference>
<dbReference type="Proteomes" id="UP000032141">
    <property type="component" value="Chromosome C5"/>
</dbReference>
<dbReference type="HOGENOM" id="CLU_869732_0_0_1"/>
<dbReference type="Gene3D" id="1.25.10.10">
    <property type="entry name" value="Leucine-rich Repeat Variant"/>
    <property type="match status" value="2"/>
</dbReference>
<dbReference type="GO" id="GO:0006606">
    <property type="term" value="P:protein import into nucleus"/>
    <property type="evidence" value="ECO:0007669"/>
    <property type="project" value="InterPro"/>
</dbReference>
<evidence type="ECO:0000256" key="3">
    <source>
        <dbReference type="ARBA" id="ARBA00022490"/>
    </source>
</evidence>
<dbReference type="Gramene" id="Bo5g141680.1">
    <property type="protein sequence ID" value="Bo5g141680.1"/>
    <property type="gene ID" value="Bo5g141680"/>
</dbReference>
<proteinExistence type="predicted"/>
<organism evidence="7 8">
    <name type="scientific">Brassica oleracea var. oleracea</name>
    <dbReference type="NCBI Taxonomy" id="109376"/>
    <lineage>
        <taxon>Eukaryota</taxon>
        <taxon>Viridiplantae</taxon>
        <taxon>Streptophyta</taxon>
        <taxon>Embryophyta</taxon>
        <taxon>Tracheophyta</taxon>
        <taxon>Spermatophyta</taxon>
        <taxon>Magnoliopsida</taxon>
        <taxon>eudicotyledons</taxon>
        <taxon>Gunneridae</taxon>
        <taxon>Pentapetalae</taxon>
        <taxon>rosids</taxon>
        <taxon>malvids</taxon>
        <taxon>Brassicales</taxon>
        <taxon>Brassicaceae</taxon>
        <taxon>Brassiceae</taxon>
        <taxon>Brassica</taxon>
    </lineage>
</organism>
<keyword evidence="5" id="KW-0653">Protein transport</keyword>
<accession>A0A0D3CM34</accession>
<keyword evidence="2" id="KW-0813">Transport</keyword>
<dbReference type="InterPro" id="IPR011989">
    <property type="entry name" value="ARM-like"/>
</dbReference>
<keyword evidence="3" id="KW-0963">Cytoplasm</keyword>
<evidence type="ECO:0000256" key="1">
    <source>
        <dbReference type="ARBA" id="ARBA00004496"/>
    </source>
</evidence>
<comment type="subcellular location">
    <subcellularLocation>
        <location evidence="1">Cytoplasm</location>
    </subcellularLocation>
</comment>
<evidence type="ECO:0000256" key="6">
    <source>
        <dbReference type="PROSITE-ProRule" id="PRU00103"/>
    </source>
</evidence>
<evidence type="ECO:0008006" key="9">
    <source>
        <dbReference type="Google" id="ProtNLM"/>
    </source>
</evidence>
<name>A0A0D3CM34_BRAOL</name>
<keyword evidence="4" id="KW-0677">Repeat</keyword>